<dbReference type="InterPro" id="IPR052164">
    <property type="entry name" value="Anthracycline_SecMetBiosynth"/>
</dbReference>
<sequence>MRMKPSTGPAWLVLASSEPSAAASFYRAFLDWSFEDGGAGGLRVARPGGEAFGEILDAGGAPVAGAPADHWTVCFGVAALDPALEAVAPWAPRVARPVDLDGRPGAMVTDPRGAVFGLVESDPGQVRPQRCPYHCELATDDLPLAERFYSAVLGAGIRPVEDDIFDFRGLSTPDGLSLGGMLDVREFHPSPIAPHWVPYFYVEDVDAEAMRAVELGGLMRIPPDTSPFDRYALLTDPSGTLFGLSDEHMRTTGPRRGGRAADGSGRR</sequence>
<dbReference type="EMBL" id="CP059572">
    <property type="protein sequence ID" value="QXJ22591.1"/>
    <property type="molecule type" value="Genomic_DNA"/>
</dbReference>
<dbReference type="PROSITE" id="PS51819">
    <property type="entry name" value="VOC"/>
    <property type="match status" value="1"/>
</dbReference>
<dbReference type="Pfam" id="PF00903">
    <property type="entry name" value="Glyoxalase"/>
    <property type="match status" value="1"/>
</dbReference>
<evidence type="ECO:0000313" key="4">
    <source>
        <dbReference type="Proteomes" id="UP001049518"/>
    </source>
</evidence>
<dbReference type="InterPro" id="IPR029068">
    <property type="entry name" value="Glyas_Bleomycin-R_OHBP_Dase"/>
</dbReference>
<dbReference type="SUPFAM" id="SSF54593">
    <property type="entry name" value="Glyoxalase/Bleomycin resistance protein/Dihydroxybiphenyl dioxygenase"/>
    <property type="match status" value="2"/>
</dbReference>
<dbReference type="InterPro" id="IPR004360">
    <property type="entry name" value="Glyas_Fos-R_dOase_dom"/>
</dbReference>
<reference evidence="3" key="1">
    <citation type="submission" date="2020-07" db="EMBL/GenBank/DDBJ databases">
        <authorList>
            <person name="Tarantini F.S."/>
            <person name="Hong K.W."/>
            <person name="Chan K.G."/>
        </authorList>
    </citation>
    <scope>NUCLEOTIDE SEQUENCE</scope>
    <source>
        <strain evidence="3">32-07</strain>
    </source>
</reference>
<feature type="region of interest" description="Disordered" evidence="1">
    <location>
        <begin position="243"/>
        <end position="267"/>
    </location>
</feature>
<dbReference type="CDD" id="cd07247">
    <property type="entry name" value="SgaA_N_like"/>
    <property type="match status" value="1"/>
</dbReference>
<name>A0ABX8QV19_9ACTN</name>
<feature type="domain" description="VOC" evidence="2">
    <location>
        <begin position="131"/>
        <end position="247"/>
    </location>
</feature>
<gene>
    <name evidence="3" type="ORF">AGRA3207_003615</name>
</gene>
<protein>
    <submittedName>
        <fullName evidence="3">VOC family protein</fullName>
    </submittedName>
</protein>
<dbReference type="Gene3D" id="3.10.180.10">
    <property type="entry name" value="2,3-Dihydroxybiphenyl 1,2-Dioxygenase, domain 1"/>
    <property type="match status" value="2"/>
</dbReference>
<dbReference type="PANTHER" id="PTHR33993:SF14">
    <property type="entry name" value="GB|AAF24581.1"/>
    <property type="match status" value="1"/>
</dbReference>
<evidence type="ECO:0000256" key="1">
    <source>
        <dbReference type="SAM" id="MobiDB-lite"/>
    </source>
</evidence>
<organism evidence="3 4">
    <name type="scientific">Actinomadura graeca</name>
    <dbReference type="NCBI Taxonomy" id="2750812"/>
    <lineage>
        <taxon>Bacteria</taxon>
        <taxon>Bacillati</taxon>
        <taxon>Actinomycetota</taxon>
        <taxon>Actinomycetes</taxon>
        <taxon>Streptosporangiales</taxon>
        <taxon>Thermomonosporaceae</taxon>
        <taxon>Actinomadura</taxon>
    </lineage>
</organism>
<dbReference type="InterPro" id="IPR037523">
    <property type="entry name" value="VOC_core"/>
</dbReference>
<evidence type="ECO:0000313" key="3">
    <source>
        <dbReference type="EMBL" id="QXJ22591.1"/>
    </source>
</evidence>
<dbReference type="PANTHER" id="PTHR33993">
    <property type="entry name" value="GLYOXALASE-RELATED"/>
    <property type="match status" value="1"/>
</dbReference>
<proteinExistence type="predicted"/>
<dbReference type="Proteomes" id="UP001049518">
    <property type="component" value="Chromosome"/>
</dbReference>
<evidence type="ECO:0000259" key="2">
    <source>
        <dbReference type="PROSITE" id="PS51819"/>
    </source>
</evidence>
<keyword evidence="4" id="KW-1185">Reference proteome</keyword>
<accession>A0ABX8QV19</accession>